<reference evidence="2 3" key="1">
    <citation type="submission" date="2024-02" db="EMBL/GenBank/DDBJ databases">
        <authorList>
            <person name="Chen Y."/>
            <person name="Shah S."/>
            <person name="Dougan E. K."/>
            <person name="Thang M."/>
            <person name="Chan C."/>
        </authorList>
    </citation>
    <scope>NUCLEOTIDE SEQUENCE [LARGE SCALE GENOMIC DNA]</scope>
</reference>
<feature type="region of interest" description="Disordered" evidence="1">
    <location>
        <begin position="717"/>
        <end position="777"/>
    </location>
</feature>
<feature type="region of interest" description="Disordered" evidence="1">
    <location>
        <begin position="360"/>
        <end position="380"/>
    </location>
</feature>
<evidence type="ECO:0000313" key="3">
    <source>
        <dbReference type="Proteomes" id="UP001642464"/>
    </source>
</evidence>
<feature type="region of interest" description="Disordered" evidence="1">
    <location>
        <begin position="408"/>
        <end position="468"/>
    </location>
</feature>
<feature type="compositionally biased region" description="Basic and acidic residues" evidence="1">
    <location>
        <begin position="417"/>
        <end position="426"/>
    </location>
</feature>
<feature type="compositionally biased region" description="Basic and acidic residues" evidence="1">
    <location>
        <begin position="40"/>
        <end position="52"/>
    </location>
</feature>
<name>A0ABP0JHH4_9DINO</name>
<gene>
    <name evidence="2" type="ORF">SCF082_LOCUS12073</name>
</gene>
<dbReference type="EMBL" id="CAXAMM010007302">
    <property type="protein sequence ID" value="CAK9013761.1"/>
    <property type="molecule type" value="Genomic_DNA"/>
</dbReference>
<feature type="compositionally biased region" description="Acidic residues" evidence="1">
    <location>
        <begin position="843"/>
        <end position="860"/>
    </location>
</feature>
<feature type="compositionally biased region" description="Low complexity" evidence="1">
    <location>
        <begin position="427"/>
        <end position="438"/>
    </location>
</feature>
<feature type="compositionally biased region" description="Low complexity" evidence="1">
    <location>
        <begin position="760"/>
        <end position="777"/>
    </location>
</feature>
<evidence type="ECO:0000256" key="1">
    <source>
        <dbReference type="SAM" id="MobiDB-lite"/>
    </source>
</evidence>
<feature type="region of interest" description="Disordered" evidence="1">
    <location>
        <begin position="1"/>
        <end position="104"/>
    </location>
</feature>
<dbReference type="Proteomes" id="UP001642464">
    <property type="component" value="Unassembled WGS sequence"/>
</dbReference>
<feature type="compositionally biased region" description="Polar residues" evidence="1">
    <location>
        <begin position="866"/>
        <end position="875"/>
    </location>
</feature>
<feature type="compositionally biased region" description="Acidic residues" evidence="1">
    <location>
        <begin position="1"/>
        <end position="26"/>
    </location>
</feature>
<evidence type="ECO:0000313" key="2">
    <source>
        <dbReference type="EMBL" id="CAK9013761.1"/>
    </source>
</evidence>
<feature type="compositionally biased region" description="Basic residues" evidence="1">
    <location>
        <begin position="291"/>
        <end position="302"/>
    </location>
</feature>
<organism evidence="2 3">
    <name type="scientific">Durusdinium trenchii</name>
    <dbReference type="NCBI Taxonomy" id="1381693"/>
    <lineage>
        <taxon>Eukaryota</taxon>
        <taxon>Sar</taxon>
        <taxon>Alveolata</taxon>
        <taxon>Dinophyceae</taxon>
        <taxon>Suessiales</taxon>
        <taxon>Symbiodiniaceae</taxon>
        <taxon>Durusdinium</taxon>
    </lineage>
</organism>
<feature type="region of interest" description="Disordered" evidence="1">
    <location>
        <begin position="284"/>
        <end position="307"/>
    </location>
</feature>
<accession>A0ABP0JHH4</accession>
<proteinExistence type="predicted"/>
<sequence>MWAFDDELSDDFELFTEDQVGAEDAEPAATTAADNVDGAGSRDFDESTRFDFDGDDEDAASALRAPSSSQSTRRRGRRGSGHGSSEKQKKWRSGHIPPPPQFSGDLEADPYCWRHYARSLRRWCLITSEYLPRSEQALRALDALVGEAAQEVEEIPDTRYFREDGIDVLLKDLEAAFGEREVYRRGGLIREFESLTRLQGESVDAFVRRYKLYERKLKDAKIPTYPSETRAVKLLDGLRLSEQATAHLLLAAGNKYDMDAILNAIKVQYPAGLTLTGLARHPATVVGPTRSRGRGSHGRGRGKSGGSFKWRTWQTEVQPDDEPAAEPAYGIYETVEDDPALTFEDPIDEQFEYQYDDYEYEEEPDEQVPEEVPADFEGDKEETAQALTATSKRLAAATQARGYYTSALKGKGKGVGKTKDKGDGKKGSTTSSSSTSKGKGQGGKSGKGAPKGASKGGKGKTSTQRHRLQSSLCLGSMSSSEWKDAWDPSAHPPSGCNPDDFMEAEDEWSMWQMEAHRANELLERQMPQSAGDVNPDDYEEFLDDMHFWRLEAEGAPYLAQRAPVVDPPVICLFREVTSHDDLSMLPKKTYHTDPVWQGSAGTQLTMNILVKMLMNVFNFMKTVAMSVIHYAAGNLAPSLRDRILHQMTPCTAVTMMSTMASSAVQASFQLTTYPKKVETRTHDQGLRAYGAGGQSARICDQCGFRAVVHKGQMVPVAPKASPRAKTPLQLPEHLGRASKAKSKAQSRASAKHGSSEQLPSGWGPSSPSWQDSSSAASQTLNSQILKQVEEQVQKRLELLVPKAVAAQRQTLEMDNASNQSWDQIGGGHWWSPAAWEADHSPQEDEDYAWNLEDQDAETEPAEPNFEQMSLDGSSL</sequence>
<protein>
    <submittedName>
        <fullName evidence="2">Integrase catalytic domain-containing protein</fullName>
    </submittedName>
</protein>
<keyword evidence="3" id="KW-1185">Reference proteome</keyword>
<comment type="caution">
    <text evidence="2">The sequence shown here is derived from an EMBL/GenBank/DDBJ whole genome shotgun (WGS) entry which is preliminary data.</text>
</comment>
<feature type="region of interest" description="Disordered" evidence="1">
    <location>
        <begin position="816"/>
        <end position="875"/>
    </location>
</feature>